<reference evidence="2" key="1">
    <citation type="journal article" date="2019" name="Int. J. Syst. Evol. Microbiol.">
        <title>The Global Catalogue of Microorganisms (GCM) 10K type strain sequencing project: providing services to taxonomists for standard genome sequencing and annotation.</title>
        <authorList>
            <consortium name="The Broad Institute Genomics Platform"/>
            <consortium name="The Broad Institute Genome Sequencing Center for Infectious Disease"/>
            <person name="Wu L."/>
            <person name="Ma J."/>
        </authorList>
    </citation>
    <scope>NUCLEOTIDE SEQUENCE [LARGE SCALE GENOMIC DNA]</scope>
    <source>
        <strain evidence="2">JCM 14901</strain>
    </source>
</reference>
<dbReference type="PANTHER" id="PTHR20883:SF48">
    <property type="entry name" value="ECTOINE DIOXYGENASE"/>
    <property type="match status" value="1"/>
</dbReference>
<accession>A0ABP5C6A7</accession>
<sequence length="282" mass="31002">MAFGPFADQSRLMSIANASAPPLSRDFEEHGVVQAKGLLTPEEVAEIRDVFMEQVERDRTVGYADSLSPDDVLARYPRFVHPHRRTDLAVGRLARHWMLDSRIVGPVTEIMGPVHAAQSMFYFKPPTARGQALHQDNIFLQAHPETCIAAWIAIDDCDAENGGLRIVPDSHRYEIVCPDEADPEESFTSTAITLPEGMSTVQTELAAGDVLFFHGSLVHGSGPNRSADRFRRSLILHYVPVDSTEIARFYNPLLRLDGSEVMIAESVDGGACGEGWAPAAPH</sequence>
<comment type="caution">
    <text evidence="1">The sequence shown here is derived from an EMBL/GenBank/DDBJ whole genome shotgun (WGS) entry which is preliminary data.</text>
</comment>
<dbReference type="Proteomes" id="UP001499933">
    <property type="component" value="Unassembled WGS sequence"/>
</dbReference>
<proteinExistence type="predicted"/>
<keyword evidence="2" id="KW-1185">Reference proteome</keyword>
<evidence type="ECO:0000313" key="2">
    <source>
        <dbReference type="Proteomes" id="UP001499933"/>
    </source>
</evidence>
<keyword evidence="1" id="KW-0560">Oxidoreductase</keyword>
<name>A0ABP5C6A7_9MICO</name>
<gene>
    <name evidence="1" type="ORF">GCM10009776_19490</name>
</gene>
<dbReference type="InterPro" id="IPR008775">
    <property type="entry name" value="Phytyl_CoA_dOase-like"/>
</dbReference>
<keyword evidence="1" id="KW-0223">Dioxygenase</keyword>
<dbReference type="Pfam" id="PF05721">
    <property type="entry name" value="PhyH"/>
    <property type="match status" value="1"/>
</dbReference>
<evidence type="ECO:0000313" key="1">
    <source>
        <dbReference type="EMBL" id="GAA1957358.1"/>
    </source>
</evidence>
<dbReference type="PANTHER" id="PTHR20883">
    <property type="entry name" value="PHYTANOYL-COA DIOXYGENASE DOMAIN CONTAINING 1"/>
    <property type="match status" value="1"/>
</dbReference>
<dbReference type="GO" id="GO:0051213">
    <property type="term" value="F:dioxygenase activity"/>
    <property type="evidence" value="ECO:0007669"/>
    <property type="project" value="UniProtKB-KW"/>
</dbReference>
<protein>
    <submittedName>
        <fullName evidence="1">Phytanoyl-CoA dioxygenase family protein</fullName>
    </submittedName>
</protein>
<dbReference type="Gene3D" id="2.60.120.620">
    <property type="entry name" value="q2cbj1_9rhob like domain"/>
    <property type="match status" value="1"/>
</dbReference>
<dbReference type="SUPFAM" id="SSF51197">
    <property type="entry name" value="Clavaminate synthase-like"/>
    <property type="match status" value="1"/>
</dbReference>
<organism evidence="1 2">
    <name type="scientific">Microbacterium deminutum</name>
    <dbReference type="NCBI Taxonomy" id="344164"/>
    <lineage>
        <taxon>Bacteria</taxon>
        <taxon>Bacillati</taxon>
        <taxon>Actinomycetota</taxon>
        <taxon>Actinomycetes</taxon>
        <taxon>Micrococcales</taxon>
        <taxon>Microbacteriaceae</taxon>
        <taxon>Microbacterium</taxon>
    </lineage>
</organism>
<dbReference type="EMBL" id="BAAAOG010000002">
    <property type="protein sequence ID" value="GAA1957358.1"/>
    <property type="molecule type" value="Genomic_DNA"/>
</dbReference>